<evidence type="ECO:0000256" key="1">
    <source>
        <dbReference type="SAM" id="SignalP"/>
    </source>
</evidence>
<keyword evidence="3" id="KW-0449">Lipoprotein</keyword>
<dbReference type="Pfam" id="PF04972">
    <property type="entry name" value="BON"/>
    <property type="match status" value="1"/>
</dbReference>
<organism evidence="3 6">
    <name type="scientific">Legionella feeleii</name>
    <dbReference type="NCBI Taxonomy" id="453"/>
    <lineage>
        <taxon>Bacteria</taxon>
        <taxon>Pseudomonadati</taxon>
        <taxon>Pseudomonadota</taxon>
        <taxon>Gammaproteobacteria</taxon>
        <taxon>Legionellales</taxon>
        <taxon>Legionellaceae</taxon>
        <taxon>Legionella</taxon>
    </lineage>
</organism>
<name>A0A0W0UAH7_9GAMM</name>
<dbReference type="Proteomes" id="UP000054698">
    <property type="component" value="Unassembled WGS sequence"/>
</dbReference>
<dbReference type="PROSITE" id="PS51257">
    <property type="entry name" value="PROKAR_LIPOPROTEIN"/>
    <property type="match status" value="1"/>
</dbReference>
<dbReference type="PROSITE" id="PS50914">
    <property type="entry name" value="BON"/>
    <property type="match status" value="1"/>
</dbReference>
<keyword evidence="6" id="KW-1185">Reference proteome</keyword>
<dbReference type="PANTHER" id="PTHR34606:SF16">
    <property type="entry name" value="BON DOMAIN-CONTAINING PROTEIN"/>
    <property type="match status" value="1"/>
</dbReference>
<evidence type="ECO:0000313" key="6">
    <source>
        <dbReference type="Proteomes" id="UP000054698"/>
    </source>
</evidence>
<evidence type="ECO:0000313" key="8">
    <source>
        <dbReference type="Proteomes" id="UP000254033"/>
    </source>
</evidence>
<dbReference type="EMBL" id="LNYB01000004">
    <property type="protein sequence ID" value="KTD04930.1"/>
    <property type="molecule type" value="Genomic_DNA"/>
</dbReference>
<gene>
    <name evidence="4" type="primary">osmY_1</name>
    <name evidence="3" type="ORF">Lfee_0068</name>
    <name evidence="5" type="ORF">NCTC11978_00983</name>
    <name evidence="4" type="ORF">NCTC12022_02925</name>
</gene>
<evidence type="ECO:0000313" key="4">
    <source>
        <dbReference type="EMBL" id="SPX62168.1"/>
    </source>
</evidence>
<feature type="domain" description="BON" evidence="2">
    <location>
        <begin position="34"/>
        <end position="101"/>
    </location>
</feature>
<reference evidence="3 6" key="1">
    <citation type="submission" date="2015-11" db="EMBL/GenBank/DDBJ databases">
        <title>Genomic analysis of 38 Legionella species identifies large and diverse effector repertoires.</title>
        <authorList>
            <person name="Burstein D."/>
            <person name="Amaro F."/>
            <person name="Zusman T."/>
            <person name="Lifshitz Z."/>
            <person name="Cohen O."/>
            <person name="Gilbert J.A."/>
            <person name="Pupko T."/>
            <person name="Shuman H.A."/>
            <person name="Segal G."/>
        </authorList>
    </citation>
    <scope>NUCLEOTIDE SEQUENCE [LARGE SCALE GENOMIC DNA]</scope>
    <source>
        <strain evidence="3 6">WO-44C</strain>
    </source>
</reference>
<dbReference type="AlphaFoldDB" id="A0A0W0UAH7"/>
<evidence type="ECO:0000313" key="3">
    <source>
        <dbReference type="EMBL" id="KTD04930.1"/>
    </source>
</evidence>
<evidence type="ECO:0000313" key="7">
    <source>
        <dbReference type="Proteomes" id="UP000251942"/>
    </source>
</evidence>
<dbReference type="STRING" id="453.Lfee_0068"/>
<feature type="chain" id="PRO_5033244668" evidence="1">
    <location>
        <begin position="23"/>
        <end position="101"/>
    </location>
</feature>
<proteinExistence type="predicted"/>
<evidence type="ECO:0000259" key="2">
    <source>
        <dbReference type="PROSITE" id="PS50914"/>
    </source>
</evidence>
<dbReference type="PATRIC" id="fig|453.4.peg.78"/>
<evidence type="ECO:0000313" key="5">
    <source>
        <dbReference type="EMBL" id="STX37806.1"/>
    </source>
</evidence>
<dbReference type="EMBL" id="UASS01000037">
    <property type="protein sequence ID" value="SPX62168.1"/>
    <property type="molecule type" value="Genomic_DNA"/>
</dbReference>
<dbReference type="Proteomes" id="UP000251942">
    <property type="component" value="Unassembled WGS sequence"/>
</dbReference>
<dbReference type="SMART" id="SM00749">
    <property type="entry name" value="BON"/>
    <property type="match status" value="1"/>
</dbReference>
<dbReference type="InterPro" id="IPR051686">
    <property type="entry name" value="Lipoprotein_DolP"/>
</dbReference>
<protein>
    <submittedName>
        <fullName evidence="3">Putative periplasmic or secreted lipoprotein</fullName>
    </submittedName>
</protein>
<dbReference type="Proteomes" id="UP000254033">
    <property type="component" value="Unassembled WGS sequence"/>
</dbReference>
<dbReference type="Gene3D" id="3.30.1340.30">
    <property type="match status" value="1"/>
</dbReference>
<sequence>MLRIIRKILLIFPLLIMVACSATPTSESTGQYLDSAAVTAKVKTELVDKLGTKGFTISVRTYKGEVQLSGIVNSPIIKQRAAAIAANVDGVRRVRNSLLVE</sequence>
<feature type="signal peptide" evidence="1">
    <location>
        <begin position="1"/>
        <end position="22"/>
    </location>
</feature>
<reference evidence="7 8" key="2">
    <citation type="submission" date="2018-06" db="EMBL/GenBank/DDBJ databases">
        <authorList>
            <consortium name="Pathogen Informatics"/>
            <person name="Doyle S."/>
        </authorList>
    </citation>
    <scope>NUCLEOTIDE SEQUENCE [LARGE SCALE GENOMIC DNA]</scope>
    <source>
        <strain evidence="5 8">NCTC11978</strain>
        <strain evidence="4 7">NCTC12022</strain>
    </source>
</reference>
<dbReference type="PANTHER" id="PTHR34606">
    <property type="entry name" value="BON DOMAIN-CONTAINING PROTEIN"/>
    <property type="match status" value="1"/>
</dbReference>
<dbReference type="InterPro" id="IPR007055">
    <property type="entry name" value="BON_dom"/>
</dbReference>
<dbReference type="RefSeq" id="WP_058443288.1">
    <property type="nucleotide sequence ID" value="NZ_CAAAHT010000015.1"/>
</dbReference>
<accession>A0A0W0UAH7</accession>
<dbReference type="EMBL" id="UGNY01000001">
    <property type="protein sequence ID" value="STX37806.1"/>
    <property type="molecule type" value="Genomic_DNA"/>
</dbReference>
<dbReference type="InterPro" id="IPR014004">
    <property type="entry name" value="Transpt-assoc_nodulatn_dom_bac"/>
</dbReference>
<keyword evidence="1" id="KW-0732">Signal</keyword>